<dbReference type="AlphaFoldDB" id="A0A9I9E9V5"/>
<sequence>MFSNFGFFSGGSISNRCLAAISPTSKLPWILQAPSNDPHVLASISLAPLIILYAISTSPALPRRSTMQA</sequence>
<keyword evidence="1" id="KW-0472">Membrane</keyword>
<evidence type="ECO:0000313" key="2">
    <source>
        <dbReference type="EnsemblPlants" id="MELO3C030840.2.1"/>
    </source>
</evidence>
<dbReference type="EnsemblPlants" id="MELO3C030840.2.1">
    <property type="protein sequence ID" value="MELO3C030840.2.1"/>
    <property type="gene ID" value="MELO3C030840.2"/>
</dbReference>
<name>A0A9I9E9V5_CUCME</name>
<proteinExistence type="predicted"/>
<dbReference type="Gramene" id="MELO3C030840.2.1">
    <property type="protein sequence ID" value="MELO3C030840.2.1"/>
    <property type="gene ID" value="MELO3C030840.2"/>
</dbReference>
<organism evidence="2">
    <name type="scientific">Cucumis melo</name>
    <name type="common">Muskmelon</name>
    <dbReference type="NCBI Taxonomy" id="3656"/>
    <lineage>
        <taxon>Eukaryota</taxon>
        <taxon>Viridiplantae</taxon>
        <taxon>Streptophyta</taxon>
        <taxon>Embryophyta</taxon>
        <taxon>Tracheophyta</taxon>
        <taxon>Spermatophyta</taxon>
        <taxon>Magnoliopsida</taxon>
        <taxon>eudicotyledons</taxon>
        <taxon>Gunneridae</taxon>
        <taxon>Pentapetalae</taxon>
        <taxon>rosids</taxon>
        <taxon>fabids</taxon>
        <taxon>Cucurbitales</taxon>
        <taxon>Cucurbitaceae</taxon>
        <taxon>Benincaseae</taxon>
        <taxon>Cucumis</taxon>
    </lineage>
</organism>
<keyword evidence="1" id="KW-1133">Transmembrane helix</keyword>
<feature type="transmembrane region" description="Helical" evidence="1">
    <location>
        <begin position="43"/>
        <end position="61"/>
    </location>
</feature>
<protein>
    <submittedName>
        <fullName evidence="2">Uncharacterized protein</fullName>
    </submittedName>
</protein>
<reference evidence="2" key="1">
    <citation type="submission" date="2023-03" db="UniProtKB">
        <authorList>
            <consortium name="EnsemblPlants"/>
        </authorList>
    </citation>
    <scope>IDENTIFICATION</scope>
</reference>
<accession>A0A9I9E9V5</accession>
<keyword evidence="1" id="KW-0812">Transmembrane</keyword>
<evidence type="ECO:0000256" key="1">
    <source>
        <dbReference type="SAM" id="Phobius"/>
    </source>
</evidence>